<keyword evidence="2" id="KW-0413">Isomerase</keyword>
<evidence type="ECO:0000313" key="4">
    <source>
        <dbReference type="Proteomes" id="UP001339962"/>
    </source>
</evidence>
<dbReference type="GO" id="GO:0016853">
    <property type="term" value="F:isomerase activity"/>
    <property type="evidence" value="ECO:0007669"/>
    <property type="project" value="UniProtKB-KW"/>
</dbReference>
<dbReference type="Proteomes" id="UP001339962">
    <property type="component" value="Unassembled WGS sequence"/>
</dbReference>
<sequence>MDRIIPIKGKVKFSITLDPGVWIFDDRKVDLHTYFSGQTEKAEKEDEIQKISAYWDREIQEGAYFPPTLKTEKKFVKEKIITGTFGMPLAPFLNNAEVLDDATELMIVTDNGEFTIPLQQAYQLVLGFSKDGKPLKENGPVHVYFGDGSNQNTPITHVRELIIQ</sequence>
<evidence type="ECO:0000313" key="3">
    <source>
        <dbReference type="Proteomes" id="UP001213979"/>
    </source>
</evidence>
<dbReference type="EMBL" id="JAQOTG010000002">
    <property type="protein sequence ID" value="MDE8562980.1"/>
    <property type="molecule type" value="Genomic_DNA"/>
</dbReference>
<name>A0ABD5IQ09_9BACL</name>
<protein>
    <submittedName>
        <fullName evidence="2">Peptidyl-prolyl cis-trans isomerase</fullName>
    </submittedName>
</protein>
<organism evidence="2 4">
    <name type="scientific">Anoxybacteroides rupiense</name>
    <dbReference type="NCBI Taxonomy" id="311460"/>
    <lineage>
        <taxon>Bacteria</taxon>
        <taxon>Bacillati</taxon>
        <taxon>Bacillota</taxon>
        <taxon>Bacilli</taxon>
        <taxon>Bacillales</taxon>
        <taxon>Anoxybacillaceae</taxon>
        <taxon>Anoxybacteroides</taxon>
    </lineage>
</organism>
<dbReference type="EMBL" id="JARTLI010000002">
    <property type="protein sequence ID" value="MED5050355.1"/>
    <property type="molecule type" value="Genomic_DNA"/>
</dbReference>
<evidence type="ECO:0000313" key="2">
    <source>
        <dbReference type="EMBL" id="MED5050355.1"/>
    </source>
</evidence>
<dbReference type="Proteomes" id="UP001213979">
    <property type="component" value="Unassembled WGS sequence"/>
</dbReference>
<gene>
    <name evidence="2" type="ORF">P9850_00545</name>
    <name evidence="1" type="ORF">PNH38_03670</name>
</gene>
<dbReference type="RefSeq" id="WP_159719568.1">
    <property type="nucleotide sequence ID" value="NZ_JACIDF010000001.1"/>
</dbReference>
<comment type="caution">
    <text evidence="2">The sequence shown here is derived from an EMBL/GenBank/DDBJ whole genome shotgun (WGS) entry which is preliminary data.</text>
</comment>
<proteinExistence type="predicted"/>
<accession>A0ABD5IQ09</accession>
<evidence type="ECO:0000313" key="1">
    <source>
        <dbReference type="EMBL" id="MDE8562980.1"/>
    </source>
</evidence>
<reference evidence="1 3" key="1">
    <citation type="submission" date="2023-01" db="EMBL/GenBank/DDBJ databases">
        <title>Genome-based reclassification of Anoxybacillus geothermalis as a later heterotypic synonym of Anoxybacillus rupiensis.</title>
        <authorList>
            <person name="Inan Bektas K."/>
            <person name="Canakci S."/>
            <person name="Belduz A.A."/>
            <person name="Guler H.H."/>
        </authorList>
    </citation>
    <scope>NUCLEOTIDE SEQUENCE [LARGE SCALE GENOMIC DNA]</scope>
    <source>
        <strain evidence="1 3">DSM 17127</strain>
    </source>
</reference>
<dbReference type="AlphaFoldDB" id="A0ABD5IQ09"/>
<reference evidence="2 4" key="2">
    <citation type="submission" date="2023-03" db="EMBL/GenBank/DDBJ databases">
        <title>Bacillus Genome Sequencing.</title>
        <authorList>
            <person name="Dunlap C."/>
        </authorList>
    </citation>
    <scope>NUCLEOTIDE SEQUENCE [LARGE SCALE GENOMIC DNA]</scope>
    <source>
        <strain evidence="2 4">NRS-38</strain>
    </source>
</reference>
<keyword evidence="3" id="KW-1185">Reference proteome</keyword>